<dbReference type="Proteomes" id="UP000838763">
    <property type="component" value="Unassembled WGS sequence"/>
</dbReference>
<sequence length="164" mass="16919">MVDRPVETAKHVYSHAKQVGKGIGSDAKRGNILGAAVGVIRGAVSIPVSAAIGLVHATVSAPLSTLSAVAKKPQTPRERAVAYLAVANRDWLQARGLRAEIMDSGELGDLVGASAEALVNCAGTAGSADAAGQLKALQKYLKPLEFKEPGDLQLGVDSLWLVLT</sequence>
<organism evidence="1 2">
    <name type="scientific">Parascedosporium putredinis</name>
    <dbReference type="NCBI Taxonomy" id="1442378"/>
    <lineage>
        <taxon>Eukaryota</taxon>
        <taxon>Fungi</taxon>
        <taxon>Dikarya</taxon>
        <taxon>Ascomycota</taxon>
        <taxon>Pezizomycotina</taxon>
        <taxon>Sordariomycetes</taxon>
        <taxon>Hypocreomycetidae</taxon>
        <taxon>Microascales</taxon>
        <taxon>Microascaceae</taxon>
        <taxon>Parascedosporium</taxon>
    </lineage>
</organism>
<gene>
    <name evidence="1" type="ORF">PPNO1_LOCUS4063</name>
</gene>
<dbReference type="AlphaFoldDB" id="A0A9P1H1T3"/>
<accession>A0A9P1H1T3</accession>
<dbReference type="EMBL" id="CALLCH030000011">
    <property type="protein sequence ID" value="CAI4214334.1"/>
    <property type="molecule type" value="Genomic_DNA"/>
</dbReference>
<evidence type="ECO:0000313" key="1">
    <source>
        <dbReference type="EMBL" id="CAI4214334.1"/>
    </source>
</evidence>
<protein>
    <submittedName>
        <fullName evidence="1">Uncharacterized protein</fullName>
    </submittedName>
</protein>
<proteinExistence type="predicted"/>
<name>A0A9P1H1T3_9PEZI</name>
<evidence type="ECO:0000313" key="2">
    <source>
        <dbReference type="Proteomes" id="UP000838763"/>
    </source>
</evidence>
<keyword evidence="2" id="KW-1185">Reference proteome</keyword>
<reference evidence="1" key="1">
    <citation type="submission" date="2022-11" db="EMBL/GenBank/DDBJ databases">
        <authorList>
            <person name="Scott C."/>
            <person name="Bruce N."/>
        </authorList>
    </citation>
    <scope>NUCLEOTIDE SEQUENCE</scope>
</reference>
<comment type="caution">
    <text evidence="1">The sequence shown here is derived from an EMBL/GenBank/DDBJ whole genome shotgun (WGS) entry which is preliminary data.</text>
</comment>
<dbReference type="OrthoDB" id="37659at2759"/>